<dbReference type="InterPro" id="IPR001173">
    <property type="entry name" value="Glyco_trans_2-like"/>
</dbReference>
<reference evidence="6 7" key="1">
    <citation type="submission" date="2023-07" db="EMBL/GenBank/DDBJ databases">
        <title>Sequencing the genomes of 1000 actinobacteria strains.</title>
        <authorList>
            <person name="Klenk H.-P."/>
        </authorList>
    </citation>
    <scope>NUCLEOTIDE SEQUENCE [LARGE SCALE GENOMIC DNA]</scope>
    <source>
        <strain evidence="6 7">GD13</strain>
    </source>
</reference>
<protein>
    <submittedName>
        <fullName evidence="6">GT2 family glycosyltransferase</fullName>
    </submittedName>
</protein>
<dbReference type="InterPro" id="IPR029044">
    <property type="entry name" value="Nucleotide-diphossugar_trans"/>
</dbReference>
<dbReference type="RefSeq" id="WP_306825441.1">
    <property type="nucleotide sequence ID" value="NZ_JAUSQM010000001.1"/>
</dbReference>
<proteinExistence type="inferred from homology"/>
<dbReference type="SUPFAM" id="SSF53448">
    <property type="entry name" value="Nucleotide-diphospho-sugar transferases"/>
    <property type="match status" value="2"/>
</dbReference>
<evidence type="ECO:0000259" key="5">
    <source>
        <dbReference type="Pfam" id="PF00535"/>
    </source>
</evidence>
<dbReference type="Gene3D" id="3.90.550.10">
    <property type="entry name" value="Spore Coat Polysaccharide Biosynthesis Protein SpsA, Chain A"/>
    <property type="match status" value="2"/>
</dbReference>
<evidence type="ECO:0000313" key="7">
    <source>
        <dbReference type="Proteomes" id="UP001240447"/>
    </source>
</evidence>
<dbReference type="PANTHER" id="PTHR43685:SF5">
    <property type="entry name" value="GLYCOSYLTRANSFERASE EPSE-RELATED"/>
    <property type="match status" value="1"/>
</dbReference>
<dbReference type="InterPro" id="IPR050834">
    <property type="entry name" value="Glycosyltransf_2"/>
</dbReference>
<name>A0ABT9NUU2_9ACTN</name>
<evidence type="ECO:0000256" key="2">
    <source>
        <dbReference type="ARBA" id="ARBA00022676"/>
    </source>
</evidence>
<evidence type="ECO:0000256" key="1">
    <source>
        <dbReference type="ARBA" id="ARBA00006739"/>
    </source>
</evidence>
<dbReference type="EMBL" id="JAUSQM010000001">
    <property type="protein sequence ID" value="MDP9824201.1"/>
    <property type="molecule type" value="Genomic_DNA"/>
</dbReference>
<keyword evidence="7" id="KW-1185">Reference proteome</keyword>
<accession>A0ABT9NUU2</accession>
<feature type="domain" description="Glycosyltransferase 2-like" evidence="5">
    <location>
        <begin position="18"/>
        <end position="124"/>
    </location>
</feature>
<comment type="caution">
    <text evidence="6">The sequence shown here is derived from an EMBL/GenBank/DDBJ whole genome shotgun (WGS) entry which is preliminary data.</text>
</comment>
<comment type="similarity">
    <text evidence="1">Belongs to the glycosyltransferase 2 family.</text>
</comment>
<sequence>MLPDRPVAPGDDTRVVAVVVTWNRRALLAESLAAVRSQSHAPVTVVVVDNASDDGTPADLEALRADPGPPLDVLRLDANIGGAGGFAAGIQRALTHRPDLLWLLDDDTVPEPPALAALVAAWRGYADQHGERPRAVASRVVWTDGRDHPMNTPRPKPGATPAERDRARTLDCVPIRSASFVSVAFDAEVVRERGVPLADYFLWNDDFEYSTRLIRGGVGLYSPASVVVHKTRTFGSTDADPGDRFFYEVRNKLWMFTRSRSLAPVEKLVYGAATLRRWMRTVAGSSDRGRLARAAVRGVRAGLRGPRPTPAVLAAAGWSPQGAERAPEQRDLPFSLLISTYAGDRPDYLHRAFVSSVQEQTRPPAEVVLVQDGPVPPELEAEIATLAAESPVPVRHVVCPENLGLGPALDRGLAAASHEVVARMDADDISLPERFARQLPVIEAGADIVGSGLWEFTEDPDRPGDVVGRRTPPVDPGEIRRVIGFRDPFNHPTVVYRRSAVLAAGGYTHLALMEDYLLFARMVANGAAPANLADPLVYYRVGDGAYARRGGAALLRSELALQRRFRSLGITTRRQYVRNVVVRGGYRLVPEGVRKVAYRALLANRSSGAGAVPPRG</sequence>
<feature type="domain" description="Glycosyltransferase 2-like" evidence="5">
    <location>
        <begin position="336"/>
        <end position="491"/>
    </location>
</feature>
<gene>
    <name evidence="6" type="ORF">J2S59_004010</name>
</gene>
<feature type="region of interest" description="Disordered" evidence="4">
    <location>
        <begin position="144"/>
        <end position="166"/>
    </location>
</feature>
<evidence type="ECO:0000256" key="4">
    <source>
        <dbReference type="SAM" id="MobiDB-lite"/>
    </source>
</evidence>
<evidence type="ECO:0000256" key="3">
    <source>
        <dbReference type="ARBA" id="ARBA00022679"/>
    </source>
</evidence>
<dbReference type="PANTHER" id="PTHR43685">
    <property type="entry name" value="GLYCOSYLTRANSFERASE"/>
    <property type="match status" value="1"/>
</dbReference>
<keyword evidence="2" id="KW-0328">Glycosyltransferase</keyword>
<dbReference type="Pfam" id="PF00535">
    <property type="entry name" value="Glycos_transf_2"/>
    <property type="match status" value="2"/>
</dbReference>
<organism evidence="6 7">
    <name type="scientific">Nocardioides massiliensis</name>
    <dbReference type="NCBI Taxonomy" id="1325935"/>
    <lineage>
        <taxon>Bacteria</taxon>
        <taxon>Bacillati</taxon>
        <taxon>Actinomycetota</taxon>
        <taxon>Actinomycetes</taxon>
        <taxon>Propionibacteriales</taxon>
        <taxon>Nocardioidaceae</taxon>
        <taxon>Nocardioides</taxon>
    </lineage>
</organism>
<evidence type="ECO:0000313" key="6">
    <source>
        <dbReference type="EMBL" id="MDP9824201.1"/>
    </source>
</evidence>
<keyword evidence="3" id="KW-0808">Transferase</keyword>
<dbReference type="Proteomes" id="UP001240447">
    <property type="component" value="Unassembled WGS sequence"/>
</dbReference>